<dbReference type="Gene3D" id="3.40.710.10">
    <property type="entry name" value="DD-peptidase/beta-lactamase superfamily"/>
    <property type="match status" value="1"/>
</dbReference>
<dbReference type="InterPro" id="IPR012338">
    <property type="entry name" value="Beta-lactam/transpept-like"/>
</dbReference>
<dbReference type="Pfam" id="PF00144">
    <property type="entry name" value="Beta-lactamase"/>
    <property type="match status" value="1"/>
</dbReference>
<protein>
    <recommendedName>
        <fullName evidence="1">Beta-lactamase-related domain-containing protein</fullName>
    </recommendedName>
</protein>
<dbReference type="STRING" id="91928.A0A0D1YCM3"/>
<dbReference type="PANTHER" id="PTHR43319:SF3">
    <property type="entry name" value="BETA-LACTAMASE-RELATED DOMAIN-CONTAINING PROTEIN"/>
    <property type="match status" value="1"/>
</dbReference>
<dbReference type="VEuPathDB" id="FungiDB:PV08_09959"/>
<dbReference type="RefSeq" id="XP_016232897.1">
    <property type="nucleotide sequence ID" value="XM_016384274.1"/>
</dbReference>
<dbReference type="AlphaFoldDB" id="A0A0D1YCM3"/>
<dbReference type="OrthoDB" id="5946976at2759"/>
<reference evidence="2 3" key="1">
    <citation type="submission" date="2015-01" db="EMBL/GenBank/DDBJ databases">
        <title>The Genome Sequence of Exophiala spinifera CBS89968.</title>
        <authorList>
            <consortium name="The Broad Institute Genomics Platform"/>
            <person name="Cuomo C."/>
            <person name="de Hoog S."/>
            <person name="Gorbushina A."/>
            <person name="Stielow B."/>
            <person name="Teixiera M."/>
            <person name="Abouelleil A."/>
            <person name="Chapman S.B."/>
            <person name="Priest M."/>
            <person name="Young S.K."/>
            <person name="Wortman J."/>
            <person name="Nusbaum C."/>
            <person name="Birren B."/>
        </authorList>
    </citation>
    <scope>NUCLEOTIDE SEQUENCE [LARGE SCALE GENOMIC DNA]</scope>
    <source>
        <strain evidence="2 3">CBS 89968</strain>
    </source>
</reference>
<dbReference type="EMBL" id="KN847498">
    <property type="protein sequence ID" value="KIW12681.1"/>
    <property type="molecule type" value="Genomic_DNA"/>
</dbReference>
<proteinExistence type="predicted"/>
<dbReference type="InterPro" id="IPR052907">
    <property type="entry name" value="Beta-lactamase/esterase"/>
</dbReference>
<sequence>MAEVQGTMDPVFQKLRDSFQENLRSGDELGAAINININGKDIVDIWGGYASEDRSRRWTPDTITNVYSSTKTVAAIAVLIAHERGLLSVDDPVADYWPEFAENGKDKILIRHIMAHSSGLSGWESPITIEEVCDVPYSTARLAKQAPWWEPGSGSGYHATTQGHLLGEIIRRATGKPMKQFVAEEVARPLQADFQIGAAEEDWPRIAPVVSPPPPPFDVDSLDQKSIIYKSFFNPRTAASFSQKPLWRHADMSAVNGHGTAKGLNRILRTVTLSGTPYDDAKLLSPTTVEQIFRTQSDSMDRVLGMPLRFGIGFGIGGGLSEKTFDYLPHEKMCFWGGWGGSFAICDLHRGVTFTYIMNKMGAGIMGNDRSIDYARIAWQILRDEGSN</sequence>
<organism evidence="2 3">
    <name type="scientific">Exophiala spinifera</name>
    <dbReference type="NCBI Taxonomy" id="91928"/>
    <lineage>
        <taxon>Eukaryota</taxon>
        <taxon>Fungi</taxon>
        <taxon>Dikarya</taxon>
        <taxon>Ascomycota</taxon>
        <taxon>Pezizomycotina</taxon>
        <taxon>Eurotiomycetes</taxon>
        <taxon>Chaetothyriomycetidae</taxon>
        <taxon>Chaetothyriales</taxon>
        <taxon>Herpotrichiellaceae</taxon>
        <taxon>Exophiala</taxon>
    </lineage>
</organism>
<dbReference type="HOGENOM" id="CLU_035614_3_0_1"/>
<evidence type="ECO:0000259" key="1">
    <source>
        <dbReference type="Pfam" id="PF00144"/>
    </source>
</evidence>
<dbReference type="SUPFAM" id="SSF56601">
    <property type="entry name" value="beta-lactamase/transpeptidase-like"/>
    <property type="match status" value="1"/>
</dbReference>
<keyword evidence="3" id="KW-1185">Reference proteome</keyword>
<name>A0A0D1YCM3_9EURO</name>
<evidence type="ECO:0000313" key="3">
    <source>
        <dbReference type="Proteomes" id="UP000053328"/>
    </source>
</evidence>
<gene>
    <name evidence="2" type="ORF">PV08_09959</name>
</gene>
<dbReference type="PANTHER" id="PTHR43319">
    <property type="entry name" value="BETA-LACTAMASE-RELATED"/>
    <property type="match status" value="1"/>
</dbReference>
<feature type="domain" description="Beta-lactamase-related" evidence="1">
    <location>
        <begin position="18"/>
        <end position="362"/>
    </location>
</feature>
<accession>A0A0D1YCM3</accession>
<dbReference type="Proteomes" id="UP000053328">
    <property type="component" value="Unassembled WGS sequence"/>
</dbReference>
<dbReference type="InterPro" id="IPR001466">
    <property type="entry name" value="Beta-lactam-related"/>
</dbReference>
<evidence type="ECO:0000313" key="2">
    <source>
        <dbReference type="EMBL" id="KIW12681.1"/>
    </source>
</evidence>
<dbReference type="GeneID" id="27337042"/>